<dbReference type="PANTHER" id="PTHR31272:SF9">
    <property type="entry name" value="BLL1027 PROTEIN"/>
    <property type="match status" value="1"/>
</dbReference>
<evidence type="ECO:0000313" key="9">
    <source>
        <dbReference type="EMBL" id="MXN16642.1"/>
    </source>
</evidence>
<comment type="similarity">
    <text evidence="2">Belongs to the DsbD family.</text>
</comment>
<dbReference type="Proteomes" id="UP000477911">
    <property type="component" value="Unassembled WGS sequence"/>
</dbReference>
<dbReference type="GO" id="GO:0016020">
    <property type="term" value="C:membrane"/>
    <property type="evidence" value="ECO:0007669"/>
    <property type="project" value="UniProtKB-SubCell"/>
</dbReference>
<evidence type="ECO:0000313" key="10">
    <source>
        <dbReference type="Proteomes" id="UP000477911"/>
    </source>
</evidence>
<gene>
    <name evidence="9" type="ORF">GR170_02245</name>
</gene>
<keyword evidence="4" id="KW-0201">Cytochrome c-type biogenesis</keyword>
<dbReference type="RefSeq" id="WP_160891163.1">
    <property type="nucleotide sequence ID" value="NZ_WUMU01000001.1"/>
</dbReference>
<feature type="domain" description="Cytochrome C biogenesis protein transmembrane" evidence="8">
    <location>
        <begin position="4"/>
        <end position="186"/>
    </location>
</feature>
<feature type="transmembrane region" description="Helical" evidence="7">
    <location>
        <begin position="198"/>
        <end position="218"/>
    </location>
</feature>
<proteinExistence type="inferred from homology"/>
<dbReference type="AlphaFoldDB" id="A0A6L7FYX4"/>
<dbReference type="GO" id="GO:0017004">
    <property type="term" value="P:cytochrome complex assembly"/>
    <property type="evidence" value="ECO:0007669"/>
    <property type="project" value="UniProtKB-KW"/>
</dbReference>
<feature type="transmembrane region" description="Helical" evidence="7">
    <location>
        <begin position="121"/>
        <end position="146"/>
    </location>
</feature>
<evidence type="ECO:0000259" key="8">
    <source>
        <dbReference type="Pfam" id="PF02683"/>
    </source>
</evidence>
<organism evidence="9 10">
    <name type="scientific">Pseudooceanicola albus</name>
    <dbReference type="NCBI Taxonomy" id="2692189"/>
    <lineage>
        <taxon>Bacteria</taxon>
        <taxon>Pseudomonadati</taxon>
        <taxon>Pseudomonadota</taxon>
        <taxon>Alphaproteobacteria</taxon>
        <taxon>Rhodobacterales</taxon>
        <taxon>Paracoccaceae</taxon>
        <taxon>Pseudooceanicola</taxon>
    </lineage>
</organism>
<sequence>MEILLAYLAGLLTLINPCILPVLPMVLGSALQASPRGPLALAAGLALSFVTLGLLVTWAGYAIGLSAEAVARGGAVLLILFGLALLLPALAGWLGRGTAGLSFRAEARLRGLRRPGAPGQFLGGLLLGAVWSPCIGPTLGGAIALAATGQDLGLAAAIMAGFALGVATLILGLGHGLRGLLQRNRARAQRLAAVARPLLGALFVALGLAIVLNLPHLAEGWALRILPPWLLDLSVSL</sequence>
<protein>
    <submittedName>
        <fullName evidence="9">Cytochrome c biogenesis protein CcdA</fullName>
    </submittedName>
</protein>
<dbReference type="PANTHER" id="PTHR31272">
    <property type="entry name" value="CYTOCHROME C-TYPE BIOGENESIS PROTEIN HI_1454-RELATED"/>
    <property type="match status" value="1"/>
</dbReference>
<evidence type="ECO:0000256" key="7">
    <source>
        <dbReference type="SAM" id="Phobius"/>
    </source>
</evidence>
<comment type="subcellular location">
    <subcellularLocation>
        <location evidence="1">Membrane</location>
        <topology evidence="1">Multi-pass membrane protein</topology>
    </subcellularLocation>
</comment>
<dbReference type="EMBL" id="WUMU01000001">
    <property type="protein sequence ID" value="MXN16642.1"/>
    <property type="molecule type" value="Genomic_DNA"/>
</dbReference>
<dbReference type="InterPro" id="IPR051790">
    <property type="entry name" value="Cytochrome_c-biogenesis_DsbD"/>
</dbReference>
<evidence type="ECO:0000256" key="1">
    <source>
        <dbReference type="ARBA" id="ARBA00004141"/>
    </source>
</evidence>
<keyword evidence="6 7" id="KW-0472">Membrane</keyword>
<evidence type="ECO:0000256" key="4">
    <source>
        <dbReference type="ARBA" id="ARBA00022748"/>
    </source>
</evidence>
<evidence type="ECO:0000256" key="3">
    <source>
        <dbReference type="ARBA" id="ARBA00022692"/>
    </source>
</evidence>
<feature type="transmembrane region" description="Helical" evidence="7">
    <location>
        <begin position="6"/>
        <end position="27"/>
    </location>
</feature>
<accession>A0A6L7FYX4</accession>
<name>A0A6L7FYX4_9RHOB</name>
<keyword evidence="10" id="KW-1185">Reference proteome</keyword>
<keyword evidence="3 7" id="KW-0812">Transmembrane</keyword>
<evidence type="ECO:0000256" key="6">
    <source>
        <dbReference type="ARBA" id="ARBA00023136"/>
    </source>
</evidence>
<feature type="transmembrane region" description="Helical" evidence="7">
    <location>
        <begin position="39"/>
        <end position="63"/>
    </location>
</feature>
<feature type="transmembrane region" description="Helical" evidence="7">
    <location>
        <begin position="75"/>
        <end position="94"/>
    </location>
</feature>
<dbReference type="InterPro" id="IPR003834">
    <property type="entry name" value="Cyt_c_assmbl_TM_dom"/>
</dbReference>
<evidence type="ECO:0000256" key="2">
    <source>
        <dbReference type="ARBA" id="ARBA00006143"/>
    </source>
</evidence>
<reference evidence="9 10" key="1">
    <citation type="submission" date="2019-12" db="EMBL/GenBank/DDBJ databases">
        <authorList>
            <person name="Li M."/>
        </authorList>
    </citation>
    <scope>NUCLEOTIDE SEQUENCE [LARGE SCALE GENOMIC DNA]</scope>
    <source>
        <strain evidence="9 10">GBMRC 2024</strain>
    </source>
</reference>
<dbReference type="Pfam" id="PF02683">
    <property type="entry name" value="DsbD_TM"/>
    <property type="match status" value="1"/>
</dbReference>
<feature type="transmembrane region" description="Helical" evidence="7">
    <location>
        <begin position="152"/>
        <end position="177"/>
    </location>
</feature>
<evidence type="ECO:0000256" key="5">
    <source>
        <dbReference type="ARBA" id="ARBA00022989"/>
    </source>
</evidence>
<comment type="caution">
    <text evidence="9">The sequence shown here is derived from an EMBL/GenBank/DDBJ whole genome shotgun (WGS) entry which is preliminary data.</text>
</comment>
<keyword evidence="5 7" id="KW-1133">Transmembrane helix</keyword>